<comment type="caution">
    <text evidence="1">The sequence shown here is derived from an EMBL/GenBank/DDBJ whole genome shotgun (WGS) entry which is preliminary data.</text>
</comment>
<dbReference type="AlphaFoldDB" id="A0A9D1M416"/>
<sequence length="160" mass="18206">MKLVEINDVRVGQIRKNFDDLILIEAEKPNGFLYYQAFNEFGGFMNKDVKASYKFLAMPIIGKLGITHRIEGNRLVEIPREDLIVDDVVEYLDFDGFPIKGVICTVITAMTAEETQYEFITEDGKSDDSSIFNREEIREDSGIYTYTPKKSASSALPMNL</sequence>
<accession>A0A9D1M416</accession>
<evidence type="ECO:0000313" key="1">
    <source>
        <dbReference type="EMBL" id="HIU53266.1"/>
    </source>
</evidence>
<gene>
    <name evidence="1" type="ORF">IAD20_04205</name>
</gene>
<reference evidence="1" key="2">
    <citation type="journal article" date="2021" name="PeerJ">
        <title>Extensive microbial diversity within the chicken gut microbiome revealed by metagenomics and culture.</title>
        <authorList>
            <person name="Gilroy R."/>
            <person name="Ravi A."/>
            <person name="Getino M."/>
            <person name="Pursley I."/>
            <person name="Horton D.L."/>
            <person name="Alikhan N.F."/>
            <person name="Baker D."/>
            <person name="Gharbi K."/>
            <person name="Hall N."/>
            <person name="Watson M."/>
            <person name="Adriaenssens E.M."/>
            <person name="Foster-Nyarko E."/>
            <person name="Jarju S."/>
            <person name="Secka A."/>
            <person name="Antonio M."/>
            <person name="Oren A."/>
            <person name="Chaudhuri R.R."/>
            <person name="La Ragione R."/>
            <person name="Hildebrand F."/>
            <person name="Pallen M.J."/>
        </authorList>
    </citation>
    <scope>NUCLEOTIDE SEQUENCE</scope>
    <source>
        <strain evidence="1">ChiW3-316</strain>
    </source>
</reference>
<dbReference type="EMBL" id="DVNC01000028">
    <property type="protein sequence ID" value="HIU53266.1"/>
    <property type="molecule type" value="Genomic_DNA"/>
</dbReference>
<evidence type="ECO:0000313" key="2">
    <source>
        <dbReference type="Proteomes" id="UP000824107"/>
    </source>
</evidence>
<reference evidence="1" key="1">
    <citation type="submission" date="2020-10" db="EMBL/GenBank/DDBJ databases">
        <authorList>
            <person name="Gilroy R."/>
        </authorList>
    </citation>
    <scope>NUCLEOTIDE SEQUENCE</scope>
    <source>
        <strain evidence="1">ChiW3-316</strain>
    </source>
</reference>
<dbReference type="Proteomes" id="UP000824107">
    <property type="component" value="Unassembled WGS sequence"/>
</dbReference>
<organism evidence="1 2">
    <name type="scientific">Candidatus Scatocola faecipullorum</name>
    <dbReference type="NCBI Taxonomy" id="2840917"/>
    <lineage>
        <taxon>Bacteria</taxon>
        <taxon>Pseudomonadati</taxon>
        <taxon>Pseudomonadota</taxon>
        <taxon>Alphaproteobacteria</taxon>
        <taxon>Rhodospirillales</taxon>
        <taxon>Rhodospirillaceae</taxon>
        <taxon>Rhodospirillaceae incertae sedis</taxon>
        <taxon>Candidatus Scatocola</taxon>
    </lineage>
</organism>
<name>A0A9D1M416_9PROT</name>
<protein>
    <submittedName>
        <fullName evidence="1">Uncharacterized protein</fullName>
    </submittedName>
</protein>
<proteinExistence type="predicted"/>